<name>A0A318LLU1_9PSEU</name>
<dbReference type="EMBL" id="MASU01000012">
    <property type="protein sequence ID" value="PXY25542.1"/>
    <property type="molecule type" value="Genomic_DNA"/>
</dbReference>
<feature type="compositionally biased region" description="Polar residues" evidence="1">
    <location>
        <begin position="1"/>
        <end position="10"/>
    </location>
</feature>
<evidence type="ECO:0000313" key="3">
    <source>
        <dbReference type="Proteomes" id="UP000247892"/>
    </source>
</evidence>
<evidence type="ECO:0000256" key="1">
    <source>
        <dbReference type="SAM" id="MobiDB-lite"/>
    </source>
</evidence>
<evidence type="ECO:0000313" key="2">
    <source>
        <dbReference type="EMBL" id="PXY25542.1"/>
    </source>
</evidence>
<dbReference type="AlphaFoldDB" id="A0A318LLU1"/>
<keyword evidence="3" id="KW-1185">Reference proteome</keyword>
<accession>A0A318LLU1</accession>
<comment type="caution">
    <text evidence="2">The sequence shown here is derived from an EMBL/GenBank/DDBJ whole genome shotgun (WGS) entry which is preliminary data.</text>
</comment>
<organism evidence="2 3">
    <name type="scientific">Prauserella flavalba</name>
    <dbReference type="NCBI Taxonomy" id="1477506"/>
    <lineage>
        <taxon>Bacteria</taxon>
        <taxon>Bacillati</taxon>
        <taxon>Actinomycetota</taxon>
        <taxon>Actinomycetes</taxon>
        <taxon>Pseudonocardiales</taxon>
        <taxon>Pseudonocardiaceae</taxon>
        <taxon>Prauserella</taxon>
    </lineage>
</organism>
<sequence length="149" mass="15906">MCSDNSTRSGPPQRCEPGRKVRQPRAAGTSTSAIQALKIRRESKRAKVRSSCQPVGALCPGSLRSTSPPHTRKGMPARCSASVPMRGCSASSRRVGWCSQASVVAVIRVPNSSSVWLCAARASSAAVRKRATSAAVSRFGRWVNPRSRK</sequence>
<protein>
    <submittedName>
        <fullName evidence="2">Uncharacterized protein</fullName>
    </submittedName>
</protein>
<proteinExistence type="predicted"/>
<gene>
    <name evidence="2" type="ORF">BA062_25640</name>
</gene>
<dbReference type="Proteomes" id="UP000247892">
    <property type="component" value="Unassembled WGS sequence"/>
</dbReference>
<feature type="region of interest" description="Disordered" evidence="1">
    <location>
        <begin position="61"/>
        <end position="83"/>
    </location>
</feature>
<reference evidence="2 3" key="1">
    <citation type="submission" date="2016-07" db="EMBL/GenBank/DDBJ databases">
        <title>Draft genome sequence of Prauserella sp. YIM 121212, isolated from alkaline soil.</title>
        <authorList>
            <person name="Ruckert C."/>
            <person name="Albersmeier A."/>
            <person name="Jiang C.-L."/>
            <person name="Jiang Y."/>
            <person name="Kalinowski J."/>
            <person name="Schneider O."/>
            <person name="Winkler A."/>
            <person name="Zotchev S.B."/>
        </authorList>
    </citation>
    <scope>NUCLEOTIDE SEQUENCE [LARGE SCALE GENOMIC DNA]</scope>
    <source>
        <strain evidence="2 3">YIM 121212</strain>
    </source>
</reference>
<feature type="region of interest" description="Disordered" evidence="1">
    <location>
        <begin position="1"/>
        <end position="40"/>
    </location>
</feature>